<comment type="caution">
    <text evidence="1">The sequence shown here is derived from an EMBL/GenBank/DDBJ whole genome shotgun (WGS) entry which is preliminary data.</text>
</comment>
<dbReference type="Gene3D" id="3.40.50.1000">
    <property type="entry name" value="HAD superfamily/HAD-like"/>
    <property type="match status" value="1"/>
</dbReference>
<protein>
    <submittedName>
        <fullName evidence="1">Uncharacterized protein</fullName>
    </submittedName>
</protein>
<gene>
    <name evidence="1" type="ORF">LCGC14_1089360</name>
</gene>
<dbReference type="SUPFAM" id="SSF56784">
    <property type="entry name" value="HAD-like"/>
    <property type="match status" value="1"/>
</dbReference>
<proteinExistence type="predicted"/>
<dbReference type="InterPro" id="IPR023214">
    <property type="entry name" value="HAD_sf"/>
</dbReference>
<sequence length="114" mass="13169">MYDWAKHLMVDFDGVINSYVSGYNHGQLSDPPMEGAVRALEQLVSNGFRYTVFTTRMALTDNPARTKLEILGWLERHGFPAPEDVTAEKRPALVYIDDRARRFTNWEDVRKTYA</sequence>
<evidence type="ECO:0000313" key="1">
    <source>
        <dbReference type="EMBL" id="KKN05243.1"/>
    </source>
</evidence>
<dbReference type="InterPro" id="IPR036412">
    <property type="entry name" value="HAD-like_sf"/>
</dbReference>
<organism evidence="1">
    <name type="scientific">marine sediment metagenome</name>
    <dbReference type="NCBI Taxonomy" id="412755"/>
    <lineage>
        <taxon>unclassified sequences</taxon>
        <taxon>metagenomes</taxon>
        <taxon>ecological metagenomes</taxon>
    </lineage>
</organism>
<dbReference type="AlphaFoldDB" id="A0A0F9QIV5"/>
<dbReference type="EMBL" id="LAZR01004826">
    <property type="protein sequence ID" value="KKN05243.1"/>
    <property type="molecule type" value="Genomic_DNA"/>
</dbReference>
<accession>A0A0F9QIV5</accession>
<name>A0A0F9QIV5_9ZZZZ</name>
<reference evidence="1" key="1">
    <citation type="journal article" date="2015" name="Nature">
        <title>Complex archaea that bridge the gap between prokaryotes and eukaryotes.</title>
        <authorList>
            <person name="Spang A."/>
            <person name="Saw J.H."/>
            <person name="Jorgensen S.L."/>
            <person name="Zaremba-Niedzwiedzka K."/>
            <person name="Martijn J."/>
            <person name="Lind A.E."/>
            <person name="van Eijk R."/>
            <person name="Schleper C."/>
            <person name="Guy L."/>
            <person name="Ettema T.J."/>
        </authorList>
    </citation>
    <scope>NUCLEOTIDE SEQUENCE</scope>
</reference>